<accession>A0A7R8VQ74</accession>
<gene>
    <name evidence="2" type="ORF">TDIB3V08_LOCUS8777</name>
</gene>
<protein>
    <submittedName>
        <fullName evidence="2">Uncharacterized protein</fullName>
    </submittedName>
</protein>
<organism evidence="2">
    <name type="scientific">Timema douglasi</name>
    <name type="common">Walking stick</name>
    <dbReference type="NCBI Taxonomy" id="61478"/>
    <lineage>
        <taxon>Eukaryota</taxon>
        <taxon>Metazoa</taxon>
        <taxon>Ecdysozoa</taxon>
        <taxon>Arthropoda</taxon>
        <taxon>Hexapoda</taxon>
        <taxon>Insecta</taxon>
        <taxon>Pterygota</taxon>
        <taxon>Neoptera</taxon>
        <taxon>Polyneoptera</taxon>
        <taxon>Phasmatodea</taxon>
        <taxon>Timematodea</taxon>
        <taxon>Timematoidea</taxon>
        <taxon>Timematidae</taxon>
        <taxon>Timema</taxon>
    </lineage>
</organism>
<dbReference type="AlphaFoldDB" id="A0A7R8VQ74"/>
<sequence length="109" mass="12029">MFYGIAGFTTLLLVLIVICLPCTVFQSGPIPGRTEIIFIFHATYSKRSPCSEAASRQITDIWTTRPTGGGVSNYRPARVAWLVLSFPLIILRDPSEARVWERGLSEGIG</sequence>
<dbReference type="EMBL" id="OA569569">
    <property type="protein sequence ID" value="CAD7202595.1"/>
    <property type="molecule type" value="Genomic_DNA"/>
</dbReference>
<keyword evidence="1" id="KW-0732">Signal</keyword>
<feature type="chain" id="PRO_5031203814" evidence="1">
    <location>
        <begin position="28"/>
        <end position="109"/>
    </location>
</feature>
<evidence type="ECO:0000256" key="1">
    <source>
        <dbReference type="SAM" id="SignalP"/>
    </source>
</evidence>
<name>A0A7R8VQ74_TIMDO</name>
<feature type="signal peptide" evidence="1">
    <location>
        <begin position="1"/>
        <end position="27"/>
    </location>
</feature>
<evidence type="ECO:0000313" key="2">
    <source>
        <dbReference type="EMBL" id="CAD7202595.1"/>
    </source>
</evidence>
<reference evidence="2" key="1">
    <citation type="submission" date="2020-11" db="EMBL/GenBank/DDBJ databases">
        <authorList>
            <person name="Tran Van P."/>
        </authorList>
    </citation>
    <scope>NUCLEOTIDE SEQUENCE</scope>
</reference>
<proteinExistence type="predicted"/>